<dbReference type="OrthoDB" id="102473at2"/>
<proteinExistence type="predicted"/>
<dbReference type="PANTHER" id="PTHR11365:SF23">
    <property type="entry name" value="HYPOTHETICAL 5-OXOPROLINASE (EUROFUNG)-RELATED"/>
    <property type="match status" value="1"/>
</dbReference>
<accession>A0A345T3N5</accession>
<sequence length="535" mass="56689">MTLDPVTQEILASAFHSIGEEMAVVEYRSSFSPIIREMLDFNCALFDAQGRMVAHSEQIPAQLGLMQFALQAALVRHGGVLAPGDAVLTNHPYMGGTHTNDLQVFMPIHVGAELVGYAGSIAHHIDIGGTFPGTESAQTTELFHEGMIFPAIKLVDAGAVNEVVYDLIRANVRDPHSTVGDLGAQLAACKRGVERVRELCGRFGADTIVQAMGSLLDDTSARAGALFAEWPSTSVTVEGHLDDGGFEGTDPVRIRLTLTARDGRLSIDFTGTSEQVPSGMNVPLASAHAGVYFGVRCFAGHSGIRQNDGMTRLIEVTAPEGTLVNPVFPAALSARHLAVQRIADLMIEALGELLPDRAVAASHVSFPAWVFRAHDPRSGKDTLLADILGGGGGARADADGDHALDTYCSNCAILPAEITELEYPWRVERTELVDGSGGTGRFHGGLAVRRDITLLTAEADGMYYVEQTNADFAAKGRNGGGSGTPGHAALRRSDSTDWERLPGKGYLRMRNGDTVSFVSAGGGGYGTHPDGVPHP</sequence>
<dbReference type="RefSeq" id="WP_111491436.1">
    <property type="nucleotide sequence ID" value="NZ_CP031264.1"/>
</dbReference>
<dbReference type="Pfam" id="PF02538">
    <property type="entry name" value="Hydantoinase_B"/>
    <property type="match status" value="1"/>
</dbReference>
<organism evidence="3 4">
    <name type="scientific">Peterkaempfera bronchialis</name>
    <dbReference type="NCBI Taxonomy" id="2126346"/>
    <lineage>
        <taxon>Bacteria</taxon>
        <taxon>Bacillati</taxon>
        <taxon>Actinomycetota</taxon>
        <taxon>Actinomycetes</taxon>
        <taxon>Kitasatosporales</taxon>
        <taxon>Streptomycetaceae</taxon>
        <taxon>Peterkaempfera</taxon>
    </lineage>
</organism>
<dbReference type="GO" id="GO:0006749">
    <property type="term" value="P:glutathione metabolic process"/>
    <property type="evidence" value="ECO:0007669"/>
    <property type="project" value="TreeGrafter"/>
</dbReference>
<dbReference type="EMBL" id="CP031264">
    <property type="protein sequence ID" value="AXI80590.1"/>
    <property type="molecule type" value="Genomic_DNA"/>
</dbReference>
<dbReference type="AlphaFoldDB" id="A0A345T3N5"/>
<dbReference type="InterPro" id="IPR003692">
    <property type="entry name" value="Hydantoinase_B"/>
</dbReference>
<dbReference type="GO" id="GO:0017168">
    <property type="term" value="F:5-oxoprolinase (ATP-hydrolyzing) activity"/>
    <property type="evidence" value="ECO:0007669"/>
    <property type="project" value="TreeGrafter"/>
</dbReference>
<protein>
    <submittedName>
        <fullName evidence="3">Hydantoinase B/oxoprolinase family protein</fullName>
    </submittedName>
</protein>
<evidence type="ECO:0000256" key="1">
    <source>
        <dbReference type="SAM" id="MobiDB-lite"/>
    </source>
</evidence>
<feature type="domain" description="Hydantoinase B/oxoprolinase" evidence="2">
    <location>
        <begin position="4"/>
        <end position="527"/>
    </location>
</feature>
<feature type="region of interest" description="Disordered" evidence="1">
    <location>
        <begin position="475"/>
        <end position="494"/>
    </location>
</feature>
<gene>
    <name evidence="3" type="ORF">C7M71_027570</name>
</gene>
<dbReference type="GO" id="GO:0005829">
    <property type="term" value="C:cytosol"/>
    <property type="evidence" value="ECO:0007669"/>
    <property type="project" value="TreeGrafter"/>
</dbReference>
<dbReference type="KEGG" id="stri:C7M71_027570"/>
<dbReference type="InterPro" id="IPR045079">
    <property type="entry name" value="Oxoprolinase-like"/>
</dbReference>
<dbReference type="PANTHER" id="PTHR11365">
    <property type="entry name" value="5-OXOPROLINASE RELATED"/>
    <property type="match status" value="1"/>
</dbReference>
<evidence type="ECO:0000259" key="2">
    <source>
        <dbReference type="Pfam" id="PF02538"/>
    </source>
</evidence>
<reference evidence="4" key="1">
    <citation type="submission" date="2018-07" db="EMBL/GenBank/DDBJ databases">
        <title>Streptacidiphilus bronchialis DSM 106435 chromosome.</title>
        <authorList>
            <person name="Batra D."/>
            <person name="Gulvik C.A."/>
        </authorList>
    </citation>
    <scope>NUCLEOTIDE SEQUENCE [LARGE SCALE GENOMIC DNA]</scope>
    <source>
        <strain evidence="4">DSM 106435</strain>
    </source>
</reference>
<evidence type="ECO:0000313" key="4">
    <source>
        <dbReference type="Proteomes" id="UP000249340"/>
    </source>
</evidence>
<name>A0A345T3N5_9ACTN</name>
<dbReference type="Proteomes" id="UP000249340">
    <property type="component" value="Chromosome"/>
</dbReference>
<evidence type="ECO:0000313" key="3">
    <source>
        <dbReference type="EMBL" id="AXI80590.1"/>
    </source>
</evidence>
<keyword evidence="4" id="KW-1185">Reference proteome</keyword>